<proteinExistence type="predicted"/>
<evidence type="ECO:0000256" key="1">
    <source>
        <dbReference type="SAM" id="SignalP"/>
    </source>
</evidence>
<comment type="caution">
    <text evidence="2">The sequence shown here is derived from an EMBL/GenBank/DDBJ whole genome shotgun (WGS) entry which is preliminary data.</text>
</comment>
<feature type="chain" id="PRO_5042903443" evidence="1">
    <location>
        <begin position="21"/>
        <end position="411"/>
    </location>
</feature>
<accession>A0AAN7S7X0</accession>
<dbReference type="SUPFAM" id="SSF52058">
    <property type="entry name" value="L domain-like"/>
    <property type="match status" value="1"/>
</dbReference>
<gene>
    <name evidence="2" type="ORF">RN001_012753</name>
</gene>
<feature type="signal peptide" evidence="1">
    <location>
        <begin position="1"/>
        <end position="20"/>
    </location>
</feature>
<dbReference type="EMBL" id="JARPUR010000005">
    <property type="protein sequence ID" value="KAK4876331.1"/>
    <property type="molecule type" value="Genomic_DNA"/>
</dbReference>
<evidence type="ECO:0000313" key="2">
    <source>
        <dbReference type="EMBL" id="KAK4876331.1"/>
    </source>
</evidence>
<sequence>MAQAMLVLCMLSMFFCYGLSVNICDLCDCQPDGQRVFSITCNCEQTQDLQLTSSMMMNVGGVTMVIIKNCQTVVIERNSFAQLEKLDTLGIQNCQHLYLATGAFSKLNSLLINNVQGVAFGEMAFMGARDVKNIIINSSNITEIPQFALYDVQGLDRLNLYNVNIESIKENAINLNAVSIGIENTKIKNVQKNGFVAEALKVFIKTSEFENLKPSAIKFSTTFQTRLLNNNFKEEFLMEINSPFVEFSGNVFKRLSSYAFKTITLPRLMNNTILDTDFENIFYNFNHKDFHHNLFSCQCNRNLLNFTRNSFNYEILKNNFCNTTCNLSLFEFEVESVATCMKDKFIDVSSLCTSRVELSTLADEGGDDLPIFLQPRFLHDLDELHLRSESNKFQLNLFATLLVLLLLLTCN</sequence>
<dbReference type="Gene3D" id="3.80.10.10">
    <property type="entry name" value="Ribonuclease Inhibitor"/>
    <property type="match status" value="1"/>
</dbReference>
<reference evidence="3" key="1">
    <citation type="submission" date="2023-01" db="EMBL/GenBank/DDBJ databases">
        <title>Key to firefly adult light organ development and bioluminescence: homeobox transcription factors regulate luciferase expression and transportation to peroxisome.</title>
        <authorList>
            <person name="Fu X."/>
        </authorList>
    </citation>
    <scope>NUCLEOTIDE SEQUENCE [LARGE SCALE GENOMIC DNA]</scope>
</reference>
<protein>
    <submittedName>
        <fullName evidence="2">Uncharacterized protein</fullName>
    </submittedName>
</protein>
<organism evidence="2 3">
    <name type="scientific">Aquatica leii</name>
    <dbReference type="NCBI Taxonomy" id="1421715"/>
    <lineage>
        <taxon>Eukaryota</taxon>
        <taxon>Metazoa</taxon>
        <taxon>Ecdysozoa</taxon>
        <taxon>Arthropoda</taxon>
        <taxon>Hexapoda</taxon>
        <taxon>Insecta</taxon>
        <taxon>Pterygota</taxon>
        <taxon>Neoptera</taxon>
        <taxon>Endopterygota</taxon>
        <taxon>Coleoptera</taxon>
        <taxon>Polyphaga</taxon>
        <taxon>Elateriformia</taxon>
        <taxon>Elateroidea</taxon>
        <taxon>Lampyridae</taxon>
        <taxon>Luciolinae</taxon>
        <taxon>Aquatica</taxon>
    </lineage>
</organism>
<name>A0AAN7S7X0_9COLE</name>
<dbReference type="Proteomes" id="UP001353858">
    <property type="component" value="Unassembled WGS sequence"/>
</dbReference>
<keyword evidence="1" id="KW-0732">Signal</keyword>
<dbReference type="AlphaFoldDB" id="A0AAN7S7X0"/>
<dbReference type="InterPro" id="IPR032675">
    <property type="entry name" value="LRR_dom_sf"/>
</dbReference>
<keyword evidence="3" id="KW-1185">Reference proteome</keyword>
<evidence type="ECO:0000313" key="3">
    <source>
        <dbReference type="Proteomes" id="UP001353858"/>
    </source>
</evidence>